<dbReference type="OrthoDB" id="76567at2759"/>
<dbReference type="AlphaFoldDB" id="A0A0M9WG17"/>
<evidence type="ECO:0000313" key="1">
    <source>
        <dbReference type="EMBL" id="KOS43483.1"/>
    </source>
</evidence>
<accession>A0A0M9WG17</accession>
<reference evidence="1 2" key="1">
    <citation type="submission" date="2015-08" db="EMBL/GenBank/DDBJ databases">
        <title>Genome sequencing of Penicillium nordicum.</title>
        <authorList>
            <person name="Nguyen H.D."/>
            <person name="Seifert K.A."/>
        </authorList>
    </citation>
    <scope>NUCLEOTIDE SEQUENCE [LARGE SCALE GENOMIC DNA]</scope>
    <source>
        <strain evidence="1 2">DAOMC 185683</strain>
    </source>
</reference>
<sequence>MIIPKSHETSIYARHFRERMQALSWTLSKSTHRFPEQSRPSTMINIVLTVKIHERRRISIQQWKMGNRSPFPVQKMKITKTPAPNCERIKGKW</sequence>
<proteinExistence type="predicted"/>
<dbReference type="EMBL" id="LHQQ01000080">
    <property type="protein sequence ID" value="KOS43483.1"/>
    <property type="molecule type" value="Genomic_DNA"/>
</dbReference>
<comment type="caution">
    <text evidence="1">The sequence shown here is derived from an EMBL/GenBank/DDBJ whole genome shotgun (WGS) entry which is preliminary data.</text>
</comment>
<dbReference type="Proteomes" id="UP000037696">
    <property type="component" value="Unassembled WGS sequence"/>
</dbReference>
<organism evidence="1 2">
    <name type="scientific">Penicillium nordicum</name>
    <dbReference type="NCBI Taxonomy" id="229535"/>
    <lineage>
        <taxon>Eukaryota</taxon>
        <taxon>Fungi</taxon>
        <taxon>Dikarya</taxon>
        <taxon>Ascomycota</taxon>
        <taxon>Pezizomycotina</taxon>
        <taxon>Eurotiomycetes</taxon>
        <taxon>Eurotiomycetidae</taxon>
        <taxon>Eurotiales</taxon>
        <taxon>Aspergillaceae</taxon>
        <taxon>Penicillium</taxon>
    </lineage>
</organism>
<gene>
    <name evidence="1" type="ORF">ACN38_g5633</name>
</gene>
<keyword evidence="2" id="KW-1185">Reference proteome</keyword>
<evidence type="ECO:0000313" key="2">
    <source>
        <dbReference type="Proteomes" id="UP000037696"/>
    </source>
</evidence>
<name>A0A0M9WG17_9EURO</name>
<protein>
    <submittedName>
        <fullName evidence="1">Uncharacterized protein</fullName>
    </submittedName>
</protein>